<sequence>MDSADAYEPSIPRLQLNLCIWLPQRPECVSLPWEIPAHVDLASNDLPLYLTHHVSDALVRVDSAAAGLVIIRVWYYKHREISADAECCIYDASGGRTVSGLEDFLSCVEDGSRSGGAVADLHLEMGYDPGRHAIPAPMATESLPDGLVKQCRTFTDYPVCQLFELFSLQASDRASIVAEIGQKRTVTGSDMAQLLVAMAQRALQATLRRQRLYKAHRYVTAVTAQLLWDHPIVPCVLGHLHAQSDRMLHQARPAARSRARAEARLFLQLIVVQQRENMDELRAAYQHLCENETPESYQDASVHASGSKSQTVLSIPGVGLLLEHAELALDSLTLHQAVRDRVKTLLHAQLSSEVSYDAEIEGGEIAVKELLEVDLVVQNLEKMLCDGLAKPCDLVAALHVRVFDAINKESLREKITNRLGGTTLGVLVTQRLELLEHTYLQDGELCARANSRGRNGKPRSVMEDLDRLIGLLPERSSRLEDERSMKKIKAARLPPSDPLVQELNAKFAEIPVPALVPGAAHPPAELNKHQLATWLGALPAIAELAYGSQRSVKLCDVRYVVMEMVELGAKQSRRSWKNSAPSVTYMAMIMTVIKLAWVAQRRMTGRGDAGARDELLSQLPADTASTLGELLQRLVSASRASGITGGRVPSPETTETGATATAAVDVDPVLEPGVASEQTRRAVGEEIVKLDNEALMLQKHAEVSSADVKQMKRGLRALLELLRRAAEKVDGIDAGLFLQKVRLRVSEALTQAADIHEASLLIEDGNLGDVLAEAVGDVPVEEVQLTKLIYALTYRTTVDSVIKKCSRGAAREWLQVLMLRKPMIHKAEDTPHTKDPLAAAWLETAASALDKAYKWATAVARVLDESFDAENRLIHLMTRATTDGLRVYQALRHFINQ</sequence>
<evidence type="ECO:0000313" key="2">
    <source>
        <dbReference type="Proteomes" id="UP001515480"/>
    </source>
</evidence>
<dbReference type="EMBL" id="JBGBPQ010000002">
    <property type="protein sequence ID" value="KAL1528598.1"/>
    <property type="molecule type" value="Genomic_DNA"/>
</dbReference>
<gene>
    <name evidence="1" type="ORF">AB1Y20_009937</name>
</gene>
<organism evidence="1 2">
    <name type="scientific">Prymnesium parvum</name>
    <name type="common">Toxic golden alga</name>
    <dbReference type="NCBI Taxonomy" id="97485"/>
    <lineage>
        <taxon>Eukaryota</taxon>
        <taxon>Haptista</taxon>
        <taxon>Haptophyta</taxon>
        <taxon>Prymnesiophyceae</taxon>
        <taxon>Prymnesiales</taxon>
        <taxon>Prymnesiaceae</taxon>
        <taxon>Prymnesium</taxon>
    </lineage>
</organism>
<dbReference type="AlphaFoldDB" id="A0AB34K5Y1"/>
<evidence type="ECO:0000313" key="1">
    <source>
        <dbReference type="EMBL" id="KAL1528598.1"/>
    </source>
</evidence>
<name>A0AB34K5Y1_PRYPA</name>
<protein>
    <submittedName>
        <fullName evidence="1">Uncharacterized protein</fullName>
    </submittedName>
</protein>
<comment type="caution">
    <text evidence="1">The sequence shown here is derived from an EMBL/GenBank/DDBJ whole genome shotgun (WGS) entry which is preliminary data.</text>
</comment>
<dbReference type="Proteomes" id="UP001515480">
    <property type="component" value="Unassembled WGS sequence"/>
</dbReference>
<proteinExistence type="predicted"/>
<keyword evidence="2" id="KW-1185">Reference proteome</keyword>
<accession>A0AB34K5Y1</accession>
<reference evidence="1 2" key="1">
    <citation type="journal article" date="2024" name="Science">
        <title>Giant polyketide synthase enzymes in the biosynthesis of giant marine polyether toxins.</title>
        <authorList>
            <person name="Fallon T.R."/>
            <person name="Shende V.V."/>
            <person name="Wierzbicki I.H."/>
            <person name="Pendleton A.L."/>
            <person name="Watervoot N.F."/>
            <person name="Auber R.P."/>
            <person name="Gonzalez D.J."/>
            <person name="Wisecaver J.H."/>
            <person name="Moore B.S."/>
        </authorList>
    </citation>
    <scope>NUCLEOTIDE SEQUENCE [LARGE SCALE GENOMIC DNA]</scope>
    <source>
        <strain evidence="1 2">12B1</strain>
    </source>
</reference>